<feature type="domain" description="Multidrug resistance protein MdtA-like C-terminal permuted SH3" evidence="5">
    <location>
        <begin position="312"/>
        <end position="373"/>
    </location>
</feature>
<dbReference type="InterPro" id="IPR058627">
    <property type="entry name" value="MdtA-like_C"/>
</dbReference>
<dbReference type="Proteomes" id="UP001626536">
    <property type="component" value="Chromosome"/>
</dbReference>
<dbReference type="InterPro" id="IPR006143">
    <property type="entry name" value="RND_pump_MFP"/>
</dbReference>
<comment type="subcellular location">
    <subcellularLocation>
        <location evidence="1">Cell envelope</location>
    </subcellularLocation>
</comment>
<dbReference type="PROSITE" id="PS51257">
    <property type="entry name" value="PROKAR_LIPOPROTEIN"/>
    <property type="match status" value="1"/>
</dbReference>
<evidence type="ECO:0000259" key="5">
    <source>
        <dbReference type="Pfam" id="PF25967"/>
    </source>
</evidence>
<gene>
    <name evidence="6" type="ORF">RZS28_02085</name>
</gene>
<dbReference type="Gene3D" id="2.40.420.20">
    <property type="match status" value="1"/>
</dbReference>
<comment type="similarity">
    <text evidence="2">Belongs to the membrane fusion protein (MFP) (TC 8.A.1) family.</text>
</comment>
<evidence type="ECO:0000313" key="6">
    <source>
        <dbReference type="EMBL" id="WOJ90118.1"/>
    </source>
</evidence>
<dbReference type="NCBIfam" id="TIGR01730">
    <property type="entry name" value="RND_mfp"/>
    <property type="match status" value="1"/>
</dbReference>
<dbReference type="InterPro" id="IPR058625">
    <property type="entry name" value="MdtA-like_BSH"/>
</dbReference>
<dbReference type="PANTHER" id="PTHR30158:SF24">
    <property type="entry name" value="HLYD FAMILY SECRETION PROTEIN"/>
    <property type="match status" value="1"/>
</dbReference>
<evidence type="ECO:0000259" key="4">
    <source>
        <dbReference type="Pfam" id="PF25944"/>
    </source>
</evidence>
<name>A0ABZ0HSD6_9HYPH</name>
<dbReference type="Pfam" id="PF25967">
    <property type="entry name" value="RND-MFP_C"/>
    <property type="match status" value="1"/>
</dbReference>
<reference evidence="6 7" key="1">
    <citation type="submission" date="2023-10" db="EMBL/GenBank/DDBJ databases">
        <title>Novel methanotroph of the genus Methylocapsa from a subarctic wetland.</title>
        <authorList>
            <person name="Belova S.E."/>
            <person name="Oshkin I.Y."/>
            <person name="Miroshnikov K."/>
            <person name="Dedysh S.N."/>
        </authorList>
    </citation>
    <scope>NUCLEOTIDE SEQUENCE [LARGE SCALE GENOMIC DNA]</scope>
    <source>
        <strain evidence="6 7">RX1</strain>
    </source>
</reference>
<evidence type="ECO:0000256" key="1">
    <source>
        <dbReference type="ARBA" id="ARBA00004196"/>
    </source>
</evidence>
<protein>
    <submittedName>
        <fullName evidence="6">Efflux RND transporter periplasmic adaptor subunit</fullName>
    </submittedName>
</protein>
<dbReference type="EMBL" id="CP136862">
    <property type="protein sequence ID" value="WOJ90118.1"/>
    <property type="molecule type" value="Genomic_DNA"/>
</dbReference>
<dbReference type="Gene3D" id="1.10.287.470">
    <property type="entry name" value="Helix hairpin bin"/>
    <property type="match status" value="1"/>
</dbReference>
<feature type="domain" description="Multidrug resistance protein MdtA-like beta-barrel" evidence="4">
    <location>
        <begin position="217"/>
        <end position="305"/>
    </location>
</feature>
<organism evidence="6 7">
    <name type="scientific">Methylocapsa polymorpha</name>
    <dbReference type="NCBI Taxonomy" id="3080828"/>
    <lineage>
        <taxon>Bacteria</taxon>
        <taxon>Pseudomonadati</taxon>
        <taxon>Pseudomonadota</taxon>
        <taxon>Alphaproteobacteria</taxon>
        <taxon>Hyphomicrobiales</taxon>
        <taxon>Beijerinckiaceae</taxon>
        <taxon>Methylocapsa</taxon>
    </lineage>
</organism>
<accession>A0ABZ0HSD6</accession>
<proteinExistence type="inferred from homology"/>
<feature type="domain" description="Multidrug resistance protein MdtA-like barrel-sandwich hybrid" evidence="3">
    <location>
        <begin position="70"/>
        <end position="212"/>
    </location>
</feature>
<evidence type="ECO:0000256" key="2">
    <source>
        <dbReference type="ARBA" id="ARBA00009477"/>
    </source>
</evidence>
<dbReference type="PANTHER" id="PTHR30158">
    <property type="entry name" value="ACRA/E-RELATED COMPONENT OF DRUG EFFLUX TRANSPORTER"/>
    <property type="match status" value="1"/>
</dbReference>
<dbReference type="Pfam" id="PF25944">
    <property type="entry name" value="Beta-barrel_RND"/>
    <property type="match status" value="1"/>
</dbReference>
<evidence type="ECO:0000259" key="3">
    <source>
        <dbReference type="Pfam" id="PF25917"/>
    </source>
</evidence>
<sequence length="394" mass="42459">MGRIEAAMDNIAATLSKGLAVAALSLLTLAGCNNQNKYQPPPVADVTVVKSQQRKVTLYSELTGATAAFNKVDLVARVQGFLEKIGYKDGAKVNKGDLLFKIQPNDYQIALTIAKAAQEQQEALLVQADADLKRKQELVARQSSSVASLDESRAKRDSTYAALAQAKGQVEQAQRNLEYTTIVAPFDGIVSARLADAGAFVGASGPTKLATIVQVDPIYVNFNVDEQQVLRVRQRLSDLGVTIRQLGPIPVEIGLQTEEGYQHSGKIDYIAPEIDRNTGTLPVRAVLDNKNTLFLPGLFVRVRIPIEHDAEAVLAPDIALGTAQQGQYLLVVNDKNIVEERRVEVGDLIDGGLRVIKLGLKPDERVIVGGLQRAVPGNLVNPIEGAATAMQDNP</sequence>
<dbReference type="SUPFAM" id="SSF111369">
    <property type="entry name" value="HlyD-like secretion proteins"/>
    <property type="match status" value="1"/>
</dbReference>
<dbReference type="RefSeq" id="WP_407339565.1">
    <property type="nucleotide sequence ID" value="NZ_CP136862.1"/>
</dbReference>
<dbReference type="InterPro" id="IPR058626">
    <property type="entry name" value="MdtA-like_b-barrel"/>
</dbReference>
<dbReference type="Pfam" id="PF25917">
    <property type="entry name" value="BSH_RND"/>
    <property type="match status" value="1"/>
</dbReference>
<evidence type="ECO:0000313" key="7">
    <source>
        <dbReference type="Proteomes" id="UP001626536"/>
    </source>
</evidence>
<dbReference type="Gene3D" id="2.40.30.170">
    <property type="match status" value="1"/>
</dbReference>
<keyword evidence="7" id="KW-1185">Reference proteome</keyword>
<dbReference type="Gene3D" id="2.40.50.100">
    <property type="match status" value="1"/>
</dbReference>